<keyword evidence="1" id="KW-1188">Viral release from host cell</keyword>
<dbReference type="Proteomes" id="UP000194435">
    <property type="component" value="Unassembled WGS sequence"/>
</dbReference>
<dbReference type="NCBIfam" id="TIGR01543">
    <property type="entry name" value="proheadase_HK97"/>
    <property type="match status" value="1"/>
</dbReference>
<evidence type="ECO:0000256" key="2">
    <source>
        <dbReference type="ARBA" id="ARBA00022670"/>
    </source>
</evidence>
<proteinExistence type="predicted"/>
<evidence type="ECO:0000313" key="7">
    <source>
        <dbReference type="Proteomes" id="UP000194435"/>
    </source>
</evidence>
<keyword evidence="3" id="KW-0378">Hydrolase</keyword>
<dbReference type="AlphaFoldDB" id="A0A9X8SBD2"/>
<reference evidence="6 7" key="1">
    <citation type="submission" date="2017-04" db="EMBL/GenBank/DDBJ databases">
        <authorList>
            <person name="Criscuolo A."/>
        </authorList>
    </citation>
    <scope>NUCLEOTIDE SEQUENCE [LARGE SCALE GENOMIC DNA]</scope>
    <source>
        <strain evidence="6">16-00221</strain>
    </source>
</reference>
<organism evidence="6 7">
    <name type="scientific">Bacillus paranthracis</name>
    <dbReference type="NCBI Taxonomy" id="2026186"/>
    <lineage>
        <taxon>Bacteria</taxon>
        <taxon>Bacillati</taxon>
        <taxon>Bacillota</taxon>
        <taxon>Bacilli</taxon>
        <taxon>Bacillales</taxon>
        <taxon>Bacillaceae</taxon>
        <taxon>Bacillus</taxon>
        <taxon>Bacillus cereus group</taxon>
    </lineage>
</organism>
<feature type="region of interest" description="Disordered" evidence="4">
    <location>
        <begin position="197"/>
        <end position="218"/>
    </location>
</feature>
<evidence type="ECO:0000256" key="4">
    <source>
        <dbReference type="SAM" id="MobiDB-lite"/>
    </source>
</evidence>
<dbReference type="Pfam" id="PF04586">
    <property type="entry name" value="Peptidase_S78"/>
    <property type="match status" value="1"/>
</dbReference>
<evidence type="ECO:0000256" key="3">
    <source>
        <dbReference type="ARBA" id="ARBA00022801"/>
    </source>
</evidence>
<keyword evidence="2 6" id="KW-0645">Protease</keyword>
<accession>A0A9X8SBD2</accession>
<dbReference type="RefSeq" id="WP_000676687.1">
    <property type="nucleotide sequence ID" value="NZ_FWZC01000032.1"/>
</dbReference>
<sequence length="239" mass="27775">MKGKKRSQSVEQDIVADDYEKRTFSLKVKNVQIQKRDNQGQQSEVLTGYAAVFEQFTELTDWWGDVFYEKLTKDSMNNTLADGHKIFALFNHSWRDLLGSTGDNLTLEIREDGLYFELVPMNFEFDRRIVEMTRSGTIGGCSIGFSILDQEWEERDGEWFRIIKEIVLYEITFTPIPAYPQTTIQVDLRKVESGEFEERSAANQVPKPKAPTQTISDEERQLLLSDVNTTLKDFEKYKK</sequence>
<dbReference type="GO" id="GO:0006508">
    <property type="term" value="P:proteolysis"/>
    <property type="evidence" value="ECO:0007669"/>
    <property type="project" value="UniProtKB-KW"/>
</dbReference>
<dbReference type="GO" id="GO:0008233">
    <property type="term" value="F:peptidase activity"/>
    <property type="evidence" value="ECO:0007669"/>
    <property type="project" value="UniProtKB-KW"/>
</dbReference>
<dbReference type="InterPro" id="IPR006433">
    <property type="entry name" value="Prohead_protease"/>
</dbReference>
<dbReference type="EMBL" id="FWZC01000032">
    <property type="protein sequence ID" value="SMD99552.1"/>
    <property type="molecule type" value="Genomic_DNA"/>
</dbReference>
<feature type="domain" description="Prohead serine protease" evidence="5">
    <location>
        <begin position="32"/>
        <end position="193"/>
    </location>
</feature>
<evidence type="ECO:0000256" key="1">
    <source>
        <dbReference type="ARBA" id="ARBA00022612"/>
    </source>
</evidence>
<protein>
    <submittedName>
        <fullName evidence="6">Caudovirus prohead protease</fullName>
    </submittedName>
</protein>
<comment type="caution">
    <text evidence="6">The sequence shown here is derived from an EMBL/GenBank/DDBJ whole genome shotgun (WGS) entry which is preliminary data.</text>
</comment>
<evidence type="ECO:0000259" key="5">
    <source>
        <dbReference type="Pfam" id="PF04586"/>
    </source>
</evidence>
<evidence type="ECO:0000313" key="6">
    <source>
        <dbReference type="EMBL" id="SMD99552.1"/>
    </source>
</evidence>
<name>A0A9X8SBD2_9BACI</name>
<gene>
    <name evidence="6" type="ORF">BACERE00221_01990</name>
</gene>
<dbReference type="InterPro" id="IPR054613">
    <property type="entry name" value="Peptidase_S78_dom"/>
</dbReference>